<feature type="coiled-coil region" evidence="1">
    <location>
        <begin position="200"/>
        <end position="227"/>
    </location>
</feature>
<dbReference type="PANTHER" id="PTHR33104">
    <property type="entry name" value="SI:DKEY-29D5.2"/>
    <property type="match status" value="1"/>
</dbReference>
<reference evidence="3" key="1">
    <citation type="submission" date="2023-03" db="EMBL/GenBank/DDBJ databases">
        <title>Massive genome expansion in bonnet fungi (Mycena s.s.) driven by repeated elements and novel gene families across ecological guilds.</title>
        <authorList>
            <consortium name="Lawrence Berkeley National Laboratory"/>
            <person name="Harder C.B."/>
            <person name="Miyauchi S."/>
            <person name="Viragh M."/>
            <person name="Kuo A."/>
            <person name="Thoen E."/>
            <person name="Andreopoulos B."/>
            <person name="Lu D."/>
            <person name="Skrede I."/>
            <person name="Drula E."/>
            <person name="Henrissat B."/>
            <person name="Morin E."/>
            <person name="Kohler A."/>
            <person name="Barry K."/>
            <person name="LaButti K."/>
            <person name="Morin E."/>
            <person name="Salamov A."/>
            <person name="Lipzen A."/>
            <person name="Mereny Z."/>
            <person name="Hegedus B."/>
            <person name="Baldrian P."/>
            <person name="Stursova M."/>
            <person name="Weitz H."/>
            <person name="Taylor A."/>
            <person name="Grigoriev I.V."/>
            <person name="Nagy L.G."/>
            <person name="Martin F."/>
            <person name="Kauserud H."/>
        </authorList>
    </citation>
    <scope>NUCLEOTIDE SEQUENCE</scope>
    <source>
        <strain evidence="3">CBHHK182m</strain>
    </source>
</reference>
<evidence type="ECO:0000313" key="4">
    <source>
        <dbReference type="Proteomes" id="UP001215598"/>
    </source>
</evidence>
<accession>A0AAD7N4F9</accession>
<keyword evidence="4" id="KW-1185">Reference proteome</keyword>
<feature type="compositionally biased region" description="Acidic residues" evidence="2">
    <location>
        <begin position="604"/>
        <end position="626"/>
    </location>
</feature>
<dbReference type="Pfam" id="PF18758">
    <property type="entry name" value="KDZ"/>
    <property type="match status" value="1"/>
</dbReference>
<organism evidence="3 4">
    <name type="scientific">Mycena metata</name>
    <dbReference type="NCBI Taxonomy" id="1033252"/>
    <lineage>
        <taxon>Eukaryota</taxon>
        <taxon>Fungi</taxon>
        <taxon>Dikarya</taxon>
        <taxon>Basidiomycota</taxon>
        <taxon>Agaricomycotina</taxon>
        <taxon>Agaricomycetes</taxon>
        <taxon>Agaricomycetidae</taxon>
        <taxon>Agaricales</taxon>
        <taxon>Marasmiineae</taxon>
        <taxon>Mycenaceae</taxon>
        <taxon>Mycena</taxon>
    </lineage>
</organism>
<feature type="region of interest" description="Disordered" evidence="2">
    <location>
        <begin position="604"/>
        <end position="664"/>
    </location>
</feature>
<evidence type="ECO:0000313" key="3">
    <source>
        <dbReference type="EMBL" id="KAJ7745296.1"/>
    </source>
</evidence>
<dbReference type="AlphaFoldDB" id="A0AAD7N4F9"/>
<protein>
    <submittedName>
        <fullName evidence="3">Uncharacterized protein</fullName>
    </submittedName>
</protein>
<evidence type="ECO:0000256" key="1">
    <source>
        <dbReference type="SAM" id="Coils"/>
    </source>
</evidence>
<name>A0AAD7N4F9_9AGAR</name>
<proteinExistence type="predicted"/>
<dbReference type="InterPro" id="IPR040521">
    <property type="entry name" value="KDZ"/>
</dbReference>
<keyword evidence="1" id="KW-0175">Coiled coil</keyword>
<gene>
    <name evidence="3" type="ORF">B0H16DRAFT_1726862</name>
</gene>
<dbReference type="PANTHER" id="PTHR33104:SF2">
    <property type="entry name" value="CXC3 LIKE CYSTEINE CLUSTER DOMAIN-CONTAINING PROTEIN"/>
    <property type="match status" value="1"/>
</dbReference>
<dbReference type="Proteomes" id="UP001215598">
    <property type="component" value="Unassembled WGS sequence"/>
</dbReference>
<comment type="caution">
    <text evidence="3">The sequence shown here is derived from an EMBL/GenBank/DDBJ whole genome shotgun (WGS) entry which is preliminary data.</text>
</comment>
<sequence length="664" mass="76349">MDYIFFMGLAGSEISELYVSYDIPCQWHKNIWERMKTFPREVHFLRGKIYCVFLIPKFHLPAHIEACNVLFSFHLTRYVGLTDGEAPERGWSVLNPLASSTMEMGPGMRRDTINDAFNDMNHKKIVDMGKWMLGKVADCVPELLTAAAELEELECSLRRLGAGEALEEWRAEVQAWEADAGAPNPFAAKVERRTVVQVRGEMAEEVQKELEEAMEKERDEDNGASEELHGMELIAMGLQLEELQRNLALDINGIGNHPSADQKTNVTERGNKLRRKISTWMDAQVLFVPHVAVLRVEEDRARKRIAATQAQPGVQVQRGCLRAYRGRVECAVDLYEHEFRLREAQAHESLDDVRHQLLLRTHLHKHKDAYVRGVKANTQVQTKIKGVEERTCRSAERYRVAYRALMGLGKHLKRTEWEAELRPLLPEDVRGMPRALFQDPERKKLLMKKGAATRRKAKDMGAEAKARMSWIWRSPGVEEAEEGGMSEALRIEWAKTRPRFLRHREQLDLLEEEMHQILQFLRWRADWWDERAGRCPQAPEDDKRRVPHVAYAPKHRAYQEGNTAYARRQAGILRKRAEQFEKTWEDVPSFMEMARAVMADMGEDGTFGDDEPVDDEGAMETDETLNDELAVAARPAAPPAPVVDVPVREDEPVEDENENDYRDV</sequence>
<evidence type="ECO:0000256" key="2">
    <source>
        <dbReference type="SAM" id="MobiDB-lite"/>
    </source>
</evidence>
<dbReference type="EMBL" id="JARKIB010000083">
    <property type="protein sequence ID" value="KAJ7745296.1"/>
    <property type="molecule type" value="Genomic_DNA"/>
</dbReference>